<evidence type="ECO:0000256" key="5">
    <source>
        <dbReference type="ARBA" id="ARBA00022989"/>
    </source>
</evidence>
<gene>
    <name evidence="9" type="ORF">DWW10_17455</name>
</gene>
<dbReference type="GO" id="GO:0046872">
    <property type="term" value="F:metal ion binding"/>
    <property type="evidence" value="ECO:0007669"/>
    <property type="project" value="UniProtKB-KW"/>
</dbReference>
<feature type="transmembrane region" description="Helical" evidence="8">
    <location>
        <begin position="259"/>
        <end position="283"/>
    </location>
</feature>
<name>A0A412Y1I6_9BACE</name>
<keyword evidence="3 9" id="KW-0808">Transferase</keyword>
<sequence length="321" mass="37372">MYYLIILVLLFLAELFYFRIADKCNIIDKPNERSSHTRITLRGGGIIFYFGALAYFLSNEWEYPWFMLALTLITFISFVDDIRSTSQGLRLVFHFIAMVLMFYQWGLFSLSWWWIIIALIVCTGIINAYNFMDGINGITGGYSLIVLSALAYINAEIKEFVEPVLIYTVLCSVLVFCFFNFRKKAKCFAGDVGSVSIAFILLFLIGRLIIKTEDFSWIILLSVYGVDSVLTIIHRLMLHENIGLPHRKHMYQLMANELKIPHVAVSLIYMAMQVVVIIGYIYFSNYRYLYLLCTILLLSLIYIGFMKQYFYLHISNIRIQK</sequence>
<reference evidence="9 10" key="1">
    <citation type="submission" date="2018-08" db="EMBL/GenBank/DDBJ databases">
        <title>A genome reference for cultivated species of the human gut microbiota.</title>
        <authorList>
            <person name="Zou Y."/>
            <person name="Xue W."/>
            <person name="Luo G."/>
        </authorList>
    </citation>
    <scope>NUCLEOTIDE SEQUENCE [LARGE SCALE GENOMIC DNA]</scope>
    <source>
        <strain evidence="9 10">AF14-32</strain>
    </source>
</reference>
<protein>
    <submittedName>
        <fullName evidence="9">UDP-GlcNAc--UDP-phosphate GlcNAc-1-phosphate transferase</fullName>
    </submittedName>
</protein>
<dbReference type="RefSeq" id="WP_118422005.1">
    <property type="nucleotide sequence ID" value="NZ_QRZF01000013.1"/>
</dbReference>
<dbReference type="GO" id="GO:0016780">
    <property type="term" value="F:phosphotransferase activity, for other substituted phosphate groups"/>
    <property type="evidence" value="ECO:0007669"/>
    <property type="project" value="InterPro"/>
</dbReference>
<proteinExistence type="predicted"/>
<keyword evidence="2" id="KW-1003">Cell membrane</keyword>
<organism evidence="9 10">
    <name type="scientific">Bacteroides intestinalis</name>
    <dbReference type="NCBI Taxonomy" id="329854"/>
    <lineage>
        <taxon>Bacteria</taxon>
        <taxon>Pseudomonadati</taxon>
        <taxon>Bacteroidota</taxon>
        <taxon>Bacteroidia</taxon>
        <taxon>Bacteroidales</taxon>
        <taxon>Bacteroidaceae</taxon>
        <taxon>Bacteroides</taxon>
    </lineage>
</organism>
<feature type="binding site" evidence="7">
    <location>
        <position position="130"/>
    </location>
    <ligand>
        <name>Mg(2+)</name>
        <dbReference type="ChEBI" id="CHEBI:18420"/>
    </ligand>
</feature>
<keyword evidence="6 8" id="KW-0472">Membrane</keyword>
<keyword evidence="7" id="KW-0460">Magnesium</keyword>
<dbReference type="PANTHER" id="PTHR22926">
    <property type="entry name" value="PHOSPHO-N-ACETYLMURAMOYL-PENTAPEPTIDE-TRANSFERASE"/>
    <property type="match status" value="1"/>
</dbReference>
<feature type="transmembrane region" description="Helical" evidence="8">
    <location>
        <begin position="289"/>
        <end position="312"/>
    </location>
</feature>
<evidence type="ECO:0000256" key="3">
    <source>
        <dbReference type="ARBA" id="ARBA00022679"/>
    </source>
</evidence>
<feature type="transmembrane region" description="Helical" evidence="8">
    <location>
        <begin position="112"/>
        <end position="129"/>
    </location>
</feature>
<keyword evidence="4 8" id="KW-0812">Transmembrane</keyword>
<feature type="binding site" evidence="7">
    <location>
        <position position="191"/>
    </location>
    <ligand>
        <name>Mg(2+)</name>
        <dbReference type="ChEBI" id="CHEBI:18420"/>
    </ligand>
</feature>
<feature type="transmembrane region" description="Helical" evidence="8">
    <location>
        <begin position="89"/>
        <end position="106"/>
    </location>
</feature>
<dbReference type="GO" id="GO:0005886">
    <property type="term" value="C:plasma membrane"/>
    <property type="evidence" value="ECO:0007669"/>
    <property type="project" value="UniProtKB-SubCell"/>
</dbReference>
<comment type="cofactor">
    <cofactor evidence="7">
        <name>Mg(2+)</name>
        <dbReference type="ChEBI" id="CHEBI:18420"/>
    </cofactor>
</comment>
<keyword evidence="7" id="KW-0479">Metal-binding</keyword>
<feature type="transmembrane region" description="Helical" evidence="8">
    <location>
        <begin position="39"/>
        <end position="57"/>
    </location>
</feature>
<keyword evidence="5 8" id="KW-1133">Transmembrane helix</keyword>
<dbReference type="PANTHER" id="PTHR22926:SF3">
    <property type="entry name" value="UNDECAPRENYL-PHOSPHATE ALPHA-N-ACETYLGLUCOSAMINYL 1-PHOSPHATE TRANSFERASE"/>
    <property type="match status" value="1"/>
</dbReference>
<dbReference type="GO" id="GO:0044038">
    <property type="term" value="P:cell wall macromolecule biosynthetic process"/>
    <property type="evidence" value="ECO:0007669"/>
    <property type="project" value="TreeGrafter"/>
</dbReference>
<dbReference type="EMBL" id="QRZF01000013">
    <property type="protein sequence ID" value="RGV50988.1"/>
    <property type="molecule type" value="Genomic_DNA"/>
</dbReference>
<evidence type="ECO:0000313" key="10">
    <source>
        <dbReference type="Proteomes" id="UP000283850"/>
    </source>
</evidence>
<comment type="caution">
    <text evidence="9">The sequence shown here is derived from an EMBL/GenBank/DDBJ whole genome shotgun (WGS) entry which is preliminary data.</text>
</comment>
<evidence type="ECO:0000256" key="8">
    <source>
        <dbReference type="SAM" id="Phobius"/>
    </source>
</evidence>
<evidence type="ECO:0000256" key="4">
    <source>
        <dbReference type="ARBA" id="ARBA00022692"/>
    </source>
</evidence>
<dbReference type="AlphaFoldDB" id="A0A412Y1I6"/>
<evidence type="ECO:0000256" key="7">
    <source>
        <dbReference type="PIRSR" id="PIRSR600715-1"/>
    </source>
</evidence>
<feature type="transmembrane region" description="Helical" evidence="8">
    <location>
        <begin position="134"/>
        <end position="152"/>
    </location>
</feature>
<comment type="subcellular location">
    <subcellularLocation>
        <location evidence="1">Cell membrane</location>
        <topology evidence="1">Multi-pass membrane protein</topology>
    </subcellularLocation>
</comment>
<feature type="transmembrane region" description="Helical" evidence="8">
    <location>
        <begin position="164"/>
        <end position="181"/>
    </location>
</feature>
<evidence type="ECO:0000256" key="6">
    <source>
        <dbReference type="ARBA" id="ARBA00023136"/>
    </source>
</evidence>
<dbReference type="InterPro" id="IPR000715">
    <property type="entry name" value="Glycosyl_transferase_4"/>
</dbReference>
<accession>A0A412Y1I6</accession>
<dbReference type="GO" id="GO:0009103">
    <property type="term" value="P:lipopolysaccharide biosynthetic process"/>
    <property type="evidence" value="ECO:0007669"/>
    <property type="project" value="TreeGrafter"/>
</dbReference>
<dbReference type="Proteomes" id="UP000283850">
    <property type="component" value="Unassembled WGS sequence"/>
</dbReference>
<feature type="transmembrane region" description="Helical" evidence="8">
    <location>
        <begin position="188"/>
        <end position="210"/>
    </location>
</feature>
<feature type="transmembrane region" description="Helical" evidence="8">
    <location>
        <begin position="216"/>
        <end position="238"/>
    </location>
</feature>
<dbReference type="CDD" id="cd06854">
    <property type="entry name" value="GT_WbpL_WbcO_like"/>
    <property type="match status" value="1"/>
</dbReference>
<feature type="transmembrane region" description="Helical" evidence="8">
    <location>
        <begin position="63"/>
        <end position="82"/>
    </location>
</feature>
<evidence type="ECO:0000256" key="1">
    <source>
        <dbReference type="ARBA" id="ARBA00004651"/>
    </source>
</evidence>
<feature type="transmembrane region" description="Helical" evidence="8">
    <location>
        <begin position="6"/>
        <end position="27"/>
    </location>
</feature>
<evidence type="ECO:0000313" key="9">
    <source>
        <dbReference type="EMBL" id="RGV50988.1"/>
    </source>
</evidence>
<dbReference type="Pfam" id="PF00953">
    <property type="entry name" value="Glycos_transf_4"/>
    <property type="match status" value="1"/>
</dbReference>
<evidence type="ECO:0000256" key="2">
    <source>
        <dbReference type="ARBA" id="ARBA00022475"/>
    </source>
</evidence>
<dbReference type="GO" id="GO:0071555">
    <property type="term" value="P:cell wall organization"/>
    <property type="evidence" value="ECO:0007669"/>
    <property type="project" value="TreeGrafter"/>
</dbReference>